<dbReference type="Gene3D" id="3.40.1550.10">
    <property type="entry name" value="CheC-like"/>
    <property type="match status" value="1"/>
</dbReference>
<keyword evidence="1" id="KW-0145">Chemotaxis</keyword>
<evidence type="ECO:0000313" key="3">
    <source>
        <dbReference type="Proteomes" id="UP000001941"/>
    </source>
</evidence>
<dbReference type="eggNOG" id="arCOG02381">
    <property type="taxonomic scope" value="Archaea"/>
</dbReference>
<dbReference type="SUPFAM" id="SSF103039">
    <property type="entry name" value="CheC-like"/>
    <property type="match status" value="1"/>
</dbReference>
<dbReference type="InParanoid" id="Q2FSS4"/>
<dbReference type="AlphaFoldDB" id="Q2FSS4"/>
<protein>
    <submittedName>
        <fullName evidence="2">CheC, inhibitor of MCP methylation</fullName>
    </submittedName>
</protein>
<keyword evidence="3" id="KW-1185">Reference proteome</keyword>
<proteinExistence type="predicted"/>
<dbReference type="KEGG" id="mhu:Mhun_2682"/>
<dbReference type="Proteomes" id="UP000001941">
    <property type="component" value="Chromosome"/>
</dbReference>
<dbReference type="GeneID" id="3924846"/>
<sequence>MEISEEVIDGIRELITIGVGHSAGMINELTKAHVTLTVPEVRIFDINHQTALSALDVTDPDESSQVILSFSGEYTGSLSLIIPYKSAIHLVILLTGEEGSPDEMDALRVETLIEVGNVVISSVMSSFSILLSSPLTFLYPVYRIGKWVENSLIINSHPKLGILARTKFQIQDREIEGFLFFSITSESFDSMQQTILEIMEKGL</sequence>
<dbReference type="InterPro" id="IPR028976">
    <property type="entry name" value="CheC-like_sf"/>
</dbReference>
<gene>
    <name evidence="2" type="ordered locus">Mhun_2682</name>
</gene>
<organism evidence="2 3">
    <name type="scientific">Methanospirillum hungatei JF-1 (strain ATCC 27890 / DSM 864 / NBRC 100397 / JF-1)</name>
    <dbReference type="NCBI Taxonomy" id="323259"/>
    <lineage>
        <taxon>Archaea</taxon>
        <taxon>Methanobacteriati</taxon>
        <taxon>Methanobacteriota</taxon>
        <taxon>Stenosarchaea group</taxon>
        <taxon>Methanomicrobia</taxon>
        <taxon>Methanomicrobiales</taxon>
        <taxon>Methanospirillaceae</taxon>
        <taxon>Methanospirillum</taxon>
    </lineage>
</organism>
<dbReference type="HOGENOM" id="CLU_087860_0_2_2"/>
<evidence type="ECO:0000256" key="1">
    <source>
        <dbReference type="ARBA" id="ARBA00022500"/>
    </source>
</evidence>
<dbReference type="RefSeq" id="WP_011449633.1">
    <property type="nucleotide sequence ID" value="NC_007796.1"/>
</dbReference>
<dbReference type="OrthoDB" id="117070at2157"/>
<dbReference type="CDD" id="cd17910">
    <property type="entry name" value="CheC_ClassII"/>
    <property type="match status" value="1"/>
</dbReference>
<reference evidence="3" key="1">
    <citation type="journal article" date="2016" name="Stand. Genomic Sci.">
        <title>Complete genome sequence of Methanospirillum hungatei type strain JF1.</title>
        <authorList>
            <person name="Gunsalus R.P."/>
            <person name="Cook L.E."/>
            <person name="Crable B."/>
            <person name="Rohlin L."/>
            <person name="McDonald E."/>
            <person name="Mouttaki H."/>
            <person name="Sieber J.R."/>
            <person name="Poweleit N."/>
            <person name="Zhou H."/>
            <person name="Lapidus A.L."/>
            <person name="Daligault H.E."/>
            <person name="Land M."/>
            <person name="Gilna P."/>
            <person name="Ivanova N."/>
            <person name="Kyrpides N."/>
            <person name="Culley D.E."/>
            <person name="McInerney M.J."/>
        </authorList>
    </citation>
    <scope>NUCLEOTIDE SEQUENCE [LARGE SCALE GENOMIC DNA]</scope>
    <source>
        <strain evidence="3">ATCC 27890 / DSM 864 / NBRC 100397 / JF-1</strain>
    </source>
</reference>
<accession>Q2FSS4</accession>
<dbReference type="EMBL" id="CP000254">
    <property type="protein sequence ID" value="ABD42377.1"/>
    <property type="molecule type" value="Genomic_DNA"/>
</dbReference>
<dbReference type="STRING" id="323259.Mhun_2682"/>
<name>Q2FSS4_METHJ</name>
<dbReference type="EnsemblBacteria" id="ABD42377">
    <property type="protein sequence ID" value="ABD42377"/>
    <property type="gene ID" value="Mhun_2682"/>
</dbReference>
<dbReference type="GO" id="GO:0006935">
    <property type="term" value="P:chemotaxis"/>
    <property type="evidence" value="ECO:0007669"/>
    <property type="project" value="UniProtKB-KW"/>
</dbReference>
<evidence type="ECO:0000313" key="2">
    <source>
        <dbReference type="EMBL" id="ABD42377.1"/>
    </source>
</evidence>